<comment type="similarity">
    <text evidence="2 5">Belongs to the CDP-alcohol phosphatidyltransferase class-I family.</text>
</comment>
<comment type="caution">
    <text evidence="7">The sequence shown here is derived from an EMBL/GenBank/DDBJ whole genome shotgun (WGS) entry which is preliminary data.</text>
</comment>
<reference evidence="7" key="1">
    <citation type="submission" date="2020-06" db="EMBL/GenBank/DDBJ databases">
        <authorList>
            <consortium name="Plant Systems Biology data submission"/>
        </authorList>
    </citation>
    <scope>NUCLEOTIDE SEQUENCE</scope>
    <source>
        <strain evidence="7">D6</strain>
    </source>
</reference>
<keyword evidence="3 5" id="KW-0808">Transferase</keyword>
<proteinExistence type="inferred from homology"/>
<dbReference type="Proteomes" id="UP001153069">
    <property type="component" value="Unassembled WGS sequence"/>
</dbReference>
<evidence type="ECO:0000256" key="1">
    <source>
        <dbReference type="ARBA" id="ARBA00004370"/>
    </source>
</evidence>
<dbReference type="InterPro" id="IPR014472">
    <property type="entry name" value="CHOPT"/>
</dbReference>
<dbReference type="InterPro" id="IPR000462">
    <property type="entry name" value="CDP-OH_P_trans"/>
</dbReference>
<comment type="subcellular location">
    <subcellularLocation>
        <location evidence="1">Membrane</location>
    </subcellularLocation>
</comment>
<dbReference type="GO" id="GO:0008654">
    <property type="term" value="P:phospholipid biosynthetic process"/>
    <property type="evidence" value="ECO:0007669"/>
    <property type="project" value="InterPro"/>
</dbReference>
<dbReference type="PANTHER" id="PTHR10414">
    <property type="entry name" value="ETHANOLAMINEPHOSPHOTRANSFERASE"/>
    <property type="match status" value="1"/>
</dbReference>
<dbReference type="Pfam" id="PF01066">
    <property type="entry name" value="CDP-OH_P_transf"/>
    <property type="match status" value="1"/>
</dbReference>
<sequence>MTTTSYFYDYVLSPFYDWLSPLVWPDWVHPNAITLIGGIFAVAASYFIQSGQLGWACLFFTMYHMCDNMDGKHARRTGKTSKFGGILDHWVDGAMGNIAGFSTIASFCFGITPDDKAYWQAIHCYECLWLAPHVVGHFSGTLALGTKFFSIDEAFVTTSLLLFYAWVSEGDIVLLKDKWYLEKSLLVTQVLSIFYGTILSAHHWLKSRQTTEKQESAKTVTVWNHFSLMLFMQFWLHGILYPSSDFFHFYLSWVPVMSTVLFTEDD</sequence>
<protein>
    <submittedName>
        <fullName evidence="7">Choline/ethanolaminephosphotransferase 1</fullName>
    </submittedName>
</protein>
<keyword evidence="6" id="KW-1133">Transmembrane helix</keyword>
<keyword evidence="6" id="KW-0812">Transmembrane</keyword>
<keyword evidence="8" id="KW-1185">Reference proteome</keyword>
<evidence type="ECO:0000313" key="8">
    <source>
        <dbReference type="Proteomes" id="UP001153069"/>
    </source>
</evidence>
<dbReference type="InterPro" id="IPR043130">
    <property type="entry name" value="CDP-OH_PTrfase_TM_dom"/>
</dbReference>
<evidence type="ECO:0000256" key="3">
    <source>
        <dbReference type="ARBA" id="ARBA00022679"/>
    </source>
</evidence>
<dbReference type="GO" id="GO:0016020">
    <property type="term" value="C:membrane"/>
    <property type="evidence" value="ECO:0007669"/>
    <property type="project" value="UniProtKB-SubCell"/>
</dbReference>
<dbReference type="Gene3D" id="1.20.120.1760">
    <property type="match status" value="1"/>
</dbReference>
<keyword evidence="4 6" id="KW-0472">Membrane</keyword>
<dbReference type="GO" id="GO:0016780">
    <property type="term" value="F:phosphotransferase activity, for other substituted phosphate groups"/>
    <property type="evidence" value="ECO:0007669"/>
    <property type="project" value="InterPro"/>
</dbReference>
<feature type="transmembrane region" description="Helical" evidence="6">
    <location>
        <begin position="186"/>
        <end position="205"/>
    </location>
</feature>
<feature type="transmembrane region" description="Helical" evidence="6">
    <location>
        <begin position="148"/>
        <end position="166"/>
    </location>
</feature>
<dbReference type="PANTHER" id="PTHR10414:SF37">
    <property type="entry name" value="BB IN A BOXCAR, ISOFORM C"/>
    <property type="match status" value="1"/>
</dbReference>
<dbReference type="AlphaFoldDB" id="A0A9N8DMJ8"/>
<gene>
    <name evidence="7" type="ORF">SEMRO_244_G097280.1</name>
</gene>
<evidence type="ECO:0000256" key="2">
    <source>
        <dbReference type="ARBA" id="ARBA00010441"/>
    </source>
</evidence>
<evidence type="ECO:0000313" key="7">
    <source>
        <dbReference type="EMBL" id="CAB9505817.1"/>
    </source>
</evidence>
<dbReference type="PROSITE" id="PS00379">
    <property type="entry name" value="CDP_ALCOHOL_P_TRANSF"/>
    <property type="match status" value="1"/>
</dbReference>
<name>A0A9N8DMJ8_9STRA</name>
<feature type="transmembrane region" description="Helical" evidence="6">
    <location>
        <begin position="27"/>
        <end position="48"/>
    </location>
</feature>
<organism evidence="7 8">
    <name type="scientific">Seminavis robusta</name>
    <dbReference type="NCBI Taxonomy" id="568900"/>
    <lineage>
        <taxon>Eukaryota</taxon>
        <taxon>Sar</taxon>
        <taxon>Stramenopiles</taxon>
        <taxon>Ochrophyta</taxon>
        <taxon>Bacillariophyta</taxon>
        <taxon>Bacillariophyceae</taxon>
        <taxon>Bacillariophycidae</taxon>
        <taxon>Naviculales</taxon>
        <taxon>Naviculaceae</taxon>
        <taxon>Seminavis</taxon>
    </lineage>
</organism>
<dbReference type="InterPro" id="IPR048254">
    <property type="entry name" value="CDP_ALCOHOL_P_TRANSF_CS"/>
</dbReference>
<dbReference type="EMBL" id="CAICTM010000243">
    <property type="protein sequence ID" value="CAB9505817.1"/>
    <property type="molecule type" value="Genomic_DNA"/>
</dbReference>
<accession>A0A9N8DMJ8</accession>
<evidence type="ECO:0000256" key="5">
    <source>
        <dbReference type="RuleBase" id="RU003750"/>
    </source>
</evidence>
<dbReference type="OrthoDB" id="196717at2759"/>
<feature type="transmembrane region" description="Helical" evidence="6">
    <location>
        <begin position="217"/>
        <end position="240"/>
    </location>
</feature>
<evidence type="ECO:0000256" key="4">
    <source>
        <dbReference type="ARBA" id="ARBA00023136"/>
    </source>
</evidence>
<evidence type="ECO:0000256" key="6">
    <source>
        <dbReference type="SAM" id="Phobius"/>
    </source>
</evidence>